<dbReference type="AlphaFoldDB" id="A0A1Y6BDV1"/>
<reference evidence="2" key="1">
    <citation type="submission" date="2017-04" db="EMBL/GenBank/DDBJ databases">
        <authorList>
            <person name="Varghese N."/>
            <person name="Submissions S."/>
        </authorList>
    </citation>
    <scope>NUCLEOTIDE SEQUENCE [LARGE SCALE GENOMIC DNA]</scope>
    <source>
        <strain evidence="2">RKEM611</strain>
    </source>
</reference>
<evidence type="ECO:0000313" key="2">
    <source>
        <dbReference type="Proteomes" id="UP000192907"/>
    </source>
</evidence>
<sequence length="82" mass="9275">MVVPLPVEVCFGVLCSEVSREFKHSFRRSPSFNRKVSILCNGQHPCPPPKCFDIGVYSSLLRGKSVLMMLASLRYFSPLRLD</sequence>
<dbReference type="EMBL" id="FWZT01000002">
    <property type="protein sequence ID" value="SME96457.1"/>
    <property type="molecule type" value="Genomic_DNA"/>
</dbReference>
<evidence type="ECO:0000313" key="1">
    <source>
        <dbReference type="EMBL" id="SME96457.1"/>
    </source>
</evidence>
<gene>
    <name evidence="1" type="ORF">SAMN06296036_102285</name>
</gene>
<accession>A0A1Y6BDV1</accession>
<dbReference type="Proteomes" id="UP000192907">
    <property type="component" value="Unassembled WGS sequence"/>
</dbReference>
<protein>
    <submittedName>
        <fullName evidence="1">Uncharacterized protein</fullName>
    </submittedName>
</protein>
<keyword evidence="2" id="KW-1185">Reference proteome</keyword>
<organism evidence="1 2">
    <name type="scientific">Pseudobacteriovorax antillogorgiicola</name>
    <dbReference type="NCBI Taxonomy" id="1513793"/>
    <lineage>
        <taxon>Bacteria</taxon>
        <taxon>Pseudomonadati</taxon>
        <taxon>Bdellovibrionota</taxon>
        <taxon>Oligoflexia</taxon>
        <taxon>Oligoflexales</taxon>
        <taxon>Pseudobacteriovoracaceae</taxon>
        <taxon>Pseudobacteriovorax</taxon>
    </lineage>
</organism>
<proteinExistence type="predicted"/>
<name>A0A1Y6BDV1_9BACT</name>